<dbReference type="AlphaFoldDB" id="A0A2S7WAK3"/>
<dbReference type="EMBL" id="MSCL01000001">
    <property type="protein sequence ID" value="PQJ74658.1"/>
    <property type="molecule type" value="Genomic_DNA"/>
</dbReference>
<evidence type="ECO:0000313" key="1">
    <source>
        <dbReference type="EMBL" id="PQJ74658.1"/>
    </source>
</evidence>
<accession>A0A2S7WAK3</accession>
<comment type="caution">
    <text evidence="1">The sequence shown here is derived from an EMBL/GenBank/DDBJ whole genome shotgun (WGS) entry which is preliminary data.</text>
</comment>
<keyword evidence="2" id="KW-1185">Reference proteome</keyword>
<dbReference type="Proteomes" id="UP000237608">
    <property type="component" value="Unassembled WGS sequence"/>
</dbReference>
<reference evidence="1 2" key="1">
    <citation type="submission" date="2016-12" db="EMBL/GenBank/DDBJ databases">
        <title>Trade-off between light-utilization and light-protection in marine flavobacteria.</title>
        <authorList>
            <person name="Kumagai Y."/>
            <person name="Yoshizawa S."/>
            <person name="Kogure K."/>
            <person name="Iwasaki W."/>
        </authorList>
    </citation>
    <scope>NUCLEOTIDE SEQUENCE [LARGE SCALE GENOMIC DNA]</scope>
    <source>
        <strain evidence="1 2">KCTC 22729</strain>
    </source>
</reference>
<proteinExistence type="predicted"/>
<evidence type="ECO:0000313" key="2">
    <source>
        <dbReference type="Proteomes" id="UP000237608"/>
    </source>
</evidence>
<name>A0A2S7WAK3_9FLAO</name>
<gene>
    <name evidence="1" type="ORF">BTO13_05035</name>
</gene>
<protein>
    <submittedName>
        <fullName evidence="1">Uncharacterized protein</fullName>
    </submittedName>
</protein>
<organism evidence="1 2">
    <name type="scientific">Polaribacter gangjinensis</name>
    <dbReference type="NCBI Taxonomy" id="574710"/>
    <lineage>
        <taxon>Bacteria</taxon>
        <taxon>Pseudomonadati</taxon>
        <taxon>Bacteroidota</taxon>
        <taxon>Flavobacteriia</taxon>
        <taxon>Flavobacteriales</taxon>
        <taxon>Flavobacteriaceae</taxon>
    </lineage>
</organism>
<sequence>MTSCLFYGLERTLYVDNFNEILGSPIKEDKLLSFAQKNNIKILILYELNKINKRISLSDPRSNNILSEFIHKAKQKYQIKKIGVSGESADFFVKIINVYNNSRQKSTEKFDIYNLEYEYWSSKASGIDGYYCVNYLEENGIPCGREGSFKFFIDNLKKLKNLSKGKSHKVEVDAYVGYYTQNEIIEIAKNCDRLVVQAIGKDPKFCFETARNNLELIFNANSAIKTTILFSTTMKDLGYWLKFDSLNKGETLFLAEMNNKNSQLKKKLNIEGFTYHTYTFLEKSVSYYSYNKN</sequence>